<dbReference type="KEGG" id="pmrn:116939896"/>
<evidence type="ECO:0000256" key="1">
    <source>
        <dbReference type="SAM" id="SignalP"/>
    </source>
</evidence>
<gene>
    <name evidence="3" type="primary">LOC116939896</name>
</gene>
<organism evidence="2 3">
    <name type="scientific">Petromyzon marinus</name>
    <name type="common">Sea lamprey</name>
    <dbReference type="NCBI Taxonomy" id="7757"/>
    <lineage>
        <taxon>Eukaryota</taxon>
        <taxon>Metazoa</taxon>
        <taxon>Chordata</taxon>
        <taxon>Craniata</taxon>
        <taxon>Vertebrata</taxon>
        <taxon>Cyclostomata</taxon>
        <taxon>Hyperoartia</taxon>
        <taxon>Petromyzontiformes</taxon>
        <taxon>Petromyzontidae</taxon>
        <taxon>Petromyzon</taxon>
    </lineage>
</organism>
<evidence type="ECO:0000313" key="2">
    <source>
        <dbReference type="Proteomes" id="UP001318040"/>
    </source>
</evidence>
<keyword evidence="2" id="KW-1185">Reference proteome</keyword>
<feature type="chain" id="PRO_5042609136" evidence="1">
    <location>
        <begin position="23"/>
        <end position="153"/>
    </location>
</feature>
<proteinExistence type="predicted"/>
<reference evidence="3" key="1">
    <citation type="submission" date="2025-08" db="UniProtKB">
        <authorList>
            <consortium name="RefSeq"/>
        </authorList>
    </citation>
    <scope>IDENTIFICATION</scope>
    <source>
        <tissue evidence="3">Sperm</tissue>
    </source>
</reference>
<name>A0AAJ7WP56_PETMA</name>
<keyword evidence="1" id="KW-0732">Signal</keyword>
<dbReference type="RefSeq" id="XP_032804800.1">
    <property type="nucleotide sequence ID" value="XM_032948909.1"/>
</dbReference>
<dbReference type="AlphaFoldDB" id="A0AAJ7WP56"/>
<dbReference type="Proteomes" id="UP001318040">
    <property type="component" value="Chromosome 7"/>
</dbReference>
<accession>A0AAJ7WP56</accession>
<sequence length="153" mass="16303">MTPACSLAALLAVCVFGGGAVAARTDRYGASPDSNHARRARSSEEIVTGDLRASPLRLFGAVCRHAAETPRLLRLRALRGGHDLDAGLTDGEALPRSAEQDVTEFNYNPFGLRFGRRSGAQSSTAATRSRAEAACAPGKRGCRLVISKFKLRF</sequence>
<feature type="signal peptide" evidence="1">
    <location>
        <begin position="1"/>
        <end position="22"/>
    </location>
</feature>
<dbReference type="GeneID" id="116939896"/>
<evidence type="ECO:0000313" key="3">
    <source>
        <dbReference type="RefSeq" id="XP_032804800.1"/>
    </source>
</evidence>
<protein>
    <submittedName>
        <fullName evidence="3">Uncharacterized protein LOC116939896</fullName>
    </submittedName>
</protein>